<dbReference type="Gene3D" id="3.30.2160.10">
    <property type="entry name" value="Hect, E3 ligase catalytic domain"/>
    <property type="match status" value="1"/>
</dbReference>
<feature type="domain" description="HECT" evidence="4">
    <location>
        <begin position="2242"/>
        <end position="2551"/>
    </location>
</feature>
<gene>
    <name evidence="6" type="primary">LOC100207024</name>
</gene>
<proteinExistence type="predicted"/>
<dbReference type="SUPFAM" id="SSF56204">
    <property type="entry name" value="Hect, E3 ligase catalytic domain"/>
    <property type="match status" value="1"/>
</dbReference>
<evidence type="ECO:0000259" key="4">
    <source>
        <dbReference type="PROSITE" id="PS50237"/>
    </source>
</evidence>
<dbReference type="SUPFAM" id="SSF50985">
    <property type="entry name" value="RCC1/BLIP-II"/>
    <property type="match status" value="1"/>
</dbReference>
<dbReference type="PANTHER" id="PTHR46276:SF1">
    <property type="entry name" value="E3 UBIQUITIN-PROTEIN LIGASE UBR5"/>
    <property type="match status" value="1"/>
</dbReference>
<dbReference type="GeneID" id="100207024"/>
<reference evidence="6" key="2">
    <citation type="submission" date="2025-08" db="UniProtKB">
        <authorList>
            <consortium name="RefSeq"/>
        </authorList>
    </citation>
    <scope>IDENTIFICATION</scope>
</reference>
<dbReference type="RefSeq" id="XP_065646038.1">
    <property type="nucleotide sequence ID" value="XM_065789966.1"/>
</dbReference>
<dbReference type="Gene3D" id="2.130.10.30">
    <property type="entry name" value="Regulator of chromosome condensation 1/beta-lactamase-inhibitor protein II"/>
    <property type="match status" value="1"/>
</dbReference>
<keyword evidence="1 2" id="KW-0833">Ubl conjugation pathway</keyword>
<feature type="compositionally biased region" description="Low complexity" evidence="3">
    <location>
        <begin position="1473"/>
        <end position="1492"/>
    </location>
</feature>
<dbReference type="InterPro" id="IPR009091">
    <property type="entry name" value="RCC1/BLIP-II"/>
</dbReference>
<dbReference type="SMART" id="SM00119">
    <property type="entry name" value="HECTc"/>
    <property type="match status" value="1"/>
</dbReference>
<evidence type="ECO:0000313" key="5">
    <source>
        <dbReference type="Proteomes" id="UP001652625"/>
    </source>
</evidence>
<protein>
    <submittedName>
        <fullName evidence="6">Uncharacterized protein LOC100207024 isoform X2</fullName>
    </submittedName>
</protein>
<evidence type="ECO:0000256" key="3">
    <source>
        <dbReference type="SAM" id="MobiDB-lite"/>
    </source>
</evidence>
<dbReference type="InterPro" id="IPR000569">
    <property type="entry name" value="HECT_dom"/>
</dbReference>
<keyword evidence="5" id="KW-1185">Reference proteome</keyword>
<name>A0ABM4BAS9_HYDVU</name>
<organism evidence="5 6">
    <name type="scientific">Hydra vulgaris</name>
    <name type="common">Hydra</name>
    <name type="synonym">Hydra attenuata</name>
    <dbReference type="NCBI Taxonomy" id="6087"/>
    <lineage>
        <taxon>Eukaryota</taxon>
        <taxon>Metazoa</taxon>
        <taxon>Cnidaria</taxon>
        <taxon>Hydrozoa</taxon>
        <taxon>Hydroidolina</taxon>
        <taxon>Anthoathecata</taxon>
        <taxon>Aplanulata</taxon>
        <taxon>Hydridae</taxon>
        <taxon>Hydra</taxon>
    </lineage>
</organism>
<evidence type="ECO:0000313" key="6">
    <source>
        <dbReference type="RefSeq" id="XP_065646038.1"/>
    </source>
</evidence>
<reference evidence="5" key="1">
    <citation type="submission" date="2025-05" db="UniProtKB">
        <authorList>
            <consortium name="RefSeq"/>
        </authorList>
    </citation>
    <scope>NUCLEOTIDE SEQUENCE [LARGE SCALE GENOMIC DNA]</scope>
</reference>
<dbReference type="PANTHER" id="PTHR46276">
    <property type="entry name" value="E3 UBIQUITIN-PROTEIN LIGASE UBR5"/>
    <property type="match status" value="1"/>
</dbReference>
<feature type="compositionally biased region" description="Acidic residues" evidence="3">
    <location>
        <begin position="1772"/>
        <end position="1784"/>
    </location>
</feature>
<feature type="active site" description="Glycyl thioester intermediate" evidence="2">
    <location>
        <position position="2520"/>
    </location>
</feature>
<evidence type="ECO:0000256" key="2">
    <source>
        <dbReference type="PROSITE-ProRule" id="PRU00104"/>
    </source>
</evidence>
<dbReference type="PROSITE" id="PS50237">
    <property type="entry name" value="HECT"/>
    <property type="match status" value="1"/>
</dbReference>
<dbReference type="Gene3D" id="3.90.1750.10">
    <property type="entry name" value="Hect, E3 ligase catalytic domains"/>
    <property type="match status" value="1"/>
</dbReference>
<accession>A0ABM4BAS9</accession>
<dbReference type="Gene3D" id="3.30.2410.10">
    <property type="entry name" value="Hect, E3 ligase catalytic domain"/>
    <property type="match status" value="1"/>
</dbReference>
<feature type="region of interest" description="Disordered" evidence="3">
    <location>
        <begin position="1762"/>
        <end position="1786"/>
    </location>
</feature>
<evidence type="ECO:0000256" key="1">
    <source>
        <dbReference type="ARBA" id="ARBA00022786"/>
    </source>
</evidence>
<dbReference type="Pfam" id="PF00632">
    <property type="entry name" value="HECT"/>
    <property type="match status" value="1"/>
</dbReference>
<feature type="region of interest" description="Disordered" evidence="3">
    <location>
        <begin position="1465"/>
        <end position="1493"/>
    </location>
</feature>
<dbReference type="InterPro" id="IPR035983">
    <property type="entry name" value="Hect_E3_ubiquitin_ligase"/>
</dbReference>
<sequence>MADSSGSDEGKNNYCYPKNIHIFDFKYKRDESLDNLYACISNTLITYLSDNKNEKKQSSSYNSENTGNITVAHKVLEIKDKVKCSVLNKKYVFVLKCNGKCSRIPFLKISEEKKYYKHPSCSDSNFEASSSRESSETVFNIKNENISQKYIFSLDTNQSPIHTEEFAEEVFQQIPTTNGGDCMSYIQSNRTFLPFGDNIQIAPNYNSPRYIPYMQRNIHRSNQIQSANARGNIIHIPNSTNSIFYDSEESSELNPFHIINSCSSNMQEIPINLVVNNTFPFELSSEPLSRNNIESTIIQDQNDYFSSSNMAQLQQIVLEEPQISNSSMLDRLTSYETNENNTEKGKPQNFELQGDNFNDKKSQSKLFNKHLGSEVISCQNLKVQSIYAMESGFILLDSDGIVWFLSNNEELPVKLEYEWNGLNDKVVLIGCSGYRMTLLLASKKLVTLHDYSFQYVNKGAWPSLICILTHEPVAFDELLLETIIDIKCSFFHTVVHTLSGKVFWWGLAPSNERLDQKCIRQTKSCKKDLKVGDTVMLGKSEKVEKDALVFNHKLMKFGVVVPNTSNEEDKLYDVSRRHIRVIDLEAKPVLKCKEHMYIDIWDVKNIVFLEESNTFTGKVISFDGPYAIVQMKEESSDLIYPNETLKVCLKTSLEKLNGDAIISQSRYRKYLYFKPIQIFLDKNYTVSAISCSEVGISSLFVRLNDDHAFLSTPNCENTHSNWFTSGITDVLKNKNAKNCTTVEFESVDANNANLCMKNITVKKLELKTNQEACKLDLSIDYTGVLREAKTYQELESLLENQESVPKISRSLSMPVTSLKRKFVSEKANHFYSKKIMKPSIYSLVGGASGIISLLFDNKGCFYPTRFDCCLREPPLFEMGPIISFALYEESLFVNDESLITIVAVVKENVLVKAIKTGDKNVVCNLLNDDGWKRKKIDENVISITSKSISFNDMLDEYCSGNQNIMHISASNILKTKSSSSVPGNIMDVRSEEENFVLQKILENIEFWDKVKDLLCQRDTHGCTPFLRAIVSHNLHGAYMILEAVKKNNKKKTFGPDNTLLEKAILMPSSCGLTPVHCLVHSSSKKPYSQQWFNTLKVSNLPQNYSSRLLLKLFKSHFPSVYRAMMPIPKPYWTQQSVRDKLKERKSTQEDFVSKKLPSSSPLIRPPVFRASITPGLSYRATRYHPNQADVIRANAKEGLVMFGDLNEMFQALAEMNNYALLSKTTHPSGALLSVCQHMLQVQQYQETAQSDKDEQIPISTAGSSSPRPLLELRRKLTAMHNMNSTQKLNNEPIHREETISKCFDDIMVHLLLTSLIDADPMIALKSNKEGESAFSYFIKTYPRYSPSHLHKLFLNWRPCNSQSCKYMRHVGKLTITPQTFSDSNTVKKTEENLCKKDSEDEQQSVMFNPILARRGLQSRTSSLKINVDSSSSSNDTFLCSPSTPGIKLLENLKYGPIELAATTGLTPQSSRKSAASNPFFSSSGSESSSHLSQPKKPDGLCTCHLNKARLLWNTTFEASHFLLSKNWPSIVSTILWNWNYDHQDIVSSNKLDTFTSNLLIIPYSILLEVLVKTLIEEFSSSPISKNVPLLLSLQSMNPTDNFSEKAFNALVPWVTVQRFVRSIVRQLSLYLSKNTMSETNLKYKIGRYANKNHFKKETRMKDNLCLCLRAFSWISINEILKAAISMLKPIQNGTVKAQAKGIIHDQHQLSGRTTLGNTNLQMHVSSTRMSLSSRPVVIRCATRNTGVNNCFAPPPTNMLPYNDSEMLSSPTLEEDNSSSEENVDDPFPPLNSNNNLELNEVEWLQAPGTSGPNSINWAVDGHIRVRNEVSRVIPPPPGLWSFGQHNQLAQQVMNLPSIHAGYLYLARMFCRLVKEATDIAVFLNAENLENTGVFVLQPIKLTNEVELELMKEAEKILSSSWTWMNNILNSLENQLEVGQNFDTKHYVLRLRKNTHEEEITNLGRPSMTHMYGSSPEEYMIHLLKHDSGEAKDSLPVLDLFSYEHITYILDAYLYTKKMKLFDSNKKCPPTCQSNVQSDANFYGKVFDFLKENDLNKFRQHIDWTKHIANNPSVWLDKSGSHLTSSQSNSFTDDSSEWKRVIDAFTILFLTEGPGYERESFLSAKAGAAGRISRFQRSLAAVRGNSNGGGDQVHISNNQENPSLLMNIDRMRLLEDCMEILMQNMDTHPFGSIRVRFEGEEGTGPGVSRGLFPALANALKEGQKYKDWPIPFFAEYGNLPAQRGIYSPVSGRYKCSDTSLPYFCEPMTEEKRYNAFLALGRFLGLTMWFNQTIPFILSRPVLLFLLNREEEIKFDDLAFFDSLLYDSFSHMINDAFSSCCSEEEFEACYCCYFQISIDGHLEDLIKDGNNYPVRKANTLNYIRLYTKHLLISSRENELLGLREGLQQMVPKDLLETLEPEDLQLILSGGPDDVSYNRLRSLITFSNNRAFSKELLERYKRWFWSIVIKMTPLERQKLLYFATGSAMLPALNNRVGSNEELAISIDIIDTLNSSALPMSSTCGQRISTPLYPSKSILKQKLLQAIECESYGLG</sequence>
<dbReference type="Proteomes" id="UP001652625">
    <property type="component" value="Chromosome 02"/>
</dbReference>